<keyword evidence="3" id="KW-1185">Reference proteome</keyword>
<evidence type="ECO:0008006" key="4">
    <source>
        <dbReference type="Google" id="ProtNLM"/>
    </source>
</evidence>
<dbReference type="Gene3D" id="1.20.5.170">
    <property type="match status" value="1"/>
</dbReference>
<sequence length="228" mass="25889">MDLSTGTGDWPKKPNEHALNAQLDEMFYSECVLPLERLHEMQPQWTGAHKGLQDLLNDWWNHLPTRVAENLSRPQLGKMAESAMTALWELALTEAHHMAQATAEAATRDAMANIALAQERAQKAEATQRALEETLAQTKTNYAILATRFNASETRAAELRKDLTRLQKVLSDVMTERREFQERCTGAEEHCRGLMDQLVEAHLRIETLERANRDIAVKHRIDSVYFGG</sequence>
<comment type="caution">
    <text evidence="2">The sequence shown here is derived from an EMBL/GenBank/DDBJ whole genome shotgun (WGS) entry which is preliminary data.</text>
</comment>
<protein>
    <recommendedName>
        <fullName evidence="4">KfrA N-terminal DNA-binding domain-containing protein</fullName>
    </recommendedName>
</protein>
<gene>
    <name evidence="2" type="ORF">GCM10007860_34730</name>
</gene>
<evidence type="ECO:0000313" key="2">
    <source>
        <dbReference type="EMBL" id="GLS06295.1"/>
    </source>
</evidence>
<accession>A0ABQ6BWD5</accession>
<reference evidence="3" key="1">
    <citation type="journal article" date="2019" name="Int. J. Syst. Evol. Microbiol.">
        <title>The Global Catalogue of Microorganisms (GCM) 10K type strain sequencing project: providing services to taxonomists for standard genome sequencing and annotation.</title>
        <authorList>
            <consortium name="The Broad Institute Genomics Platform"/>
            <consortium name="The Broad Institute Genome Sequencing Center for Infectious Disease"/>
            <person name="Wu L."/>
            <person name="Ma J."/>
        </authorList>
    </citation>
    <scope>NUCLEOTIDE SEQUENCE [LARGE SCALE GENOMIC DNA]</scope>
    <source>
        <strain evidence="3">NBRC 104970</strain>
    </source>
</reference>
<dbReference type="RefSeq" id="WP_018749745.1">
    <property type="nucleotide sequence ID" value="NZ_BSOZ01000127.1"/>
</dbReference>
<name>A0ABQ6BWD5_9NEIS</name>
<dbReference type="EMBL" id="BSOZ01000127">
    <property type="protein sequence ID" value="GLS06295.1"/>
    <property type="molecule type" value="Genomic_DNA"/>
</dbReference>
<proteinExistence type="predicted"/>
<feature type="coiled-coil region" evidence="1">
    <location>
        <begin position="107"/>
        <end position="183"/>
    </location>
</feature>
<keyword evidence="1" id="KW-0175">Coiled coil</keyword>
<evidence type="ECO:0000313" key="3">
    <source>
        <dbReference type="Proteomes" id="UP001156836"/>
    </source>
</evidence>
<dbReference type="Proteomes" id="UP001156836">
    <property type="component" value="Unassembled WGS sequence"/>
</dbReference>
<evidence type="ECO:0000256" key="1">
    <source>
        <dbReference type="SAM" id="Coils"/>
    </source>
</evidence>
<organism evidence="2 3">
    <name type="scientific">Chitiniphilus shinanonensis</name>
    <dbReference type="NCBI Taxonomy" id="553088"/>
    <lineage>
        <taxon>Bacteria</taxon>
        <taxon>Pseudomonadati</taxon>
        <taxon>Pseudomonadota</taxon>
        <taxon>Betaproteobacteria</taxon>
        <taxon>Neisseriales</taxon>
        <taxon>Chitinibacteraceae</taxon>
        <taxon>Chitiniphilus</taxon>
    </lineage>
</organism>